<accession>A0A7D8URM2</accession>
<feature type="region of interest" description="Disordered" evidence="1">
    <location>
        <begin position="110"/>
        <end position="173"/>
    </location>
</feature>
<dbReference type="AlphaFoldDB" id="A0A7D8URM2"/>
<dbReference type="Proteomes" id="UP000481288">
    <property type="component" value="Unassembled WGS sequence"/>
</dbReference>
<dbReference type="Gene3D" id="2.170.260.10">
    <property type="entry name" value="paz domain"/>
    <property type="match status" value="1"/>
</dbReference>
<dbReference type="Gene3D" id="3.30.420.10">
    <property type="entry name" value="Ribonuclease H-like superfamily/Ribonuclease H"/>
    <property type="match status" value="1"/>
</dbReference>
<dbReference type="OrthoDB" id="10252740at2759"/>
<dbReference type="SMART" id="SM00950">
    <property type="entry name" value="Piwi"/>
    <property type="match status" value="1"/>
</dbReference>
<comment type="caution">
    <text evidence="3">The sequence shown here is derived from an EMBL/GenBank/DDBJ whole genome shotgun (WGS) entry which is preliminary data.</text>
</comment>
<name>A0A7D8URM2_9HELO</name>
<dbReference type="SUPFAM" id="SSF101690">
    <property type="entry name" value="PAZ domain"/>
    <property type="match status" value="1"/>
</dbReference>
<evidence type="ECO:0000259" key="2">
    <source>
        <dbReference type="PROSITE" id="PS50822"/>
    </source>
</evidence>
<evidence type="ECO:0000313" key="4">
    <source>
        <dbReference type="Proteomes" id="UP000481288"/>
    </source>
</evidence>
<feature type="domain" description="Piwi" evidence="2">
    <location>
        <begin position="771"/>
        <end position="1084"/>
    </location>
</feature>
<evidence type="ECO:0000256" key="1">
    <source>
        <dbReference type="SAM" id="MobiDB-lite"/>
    </source>
</evidence>
<evidence type="ECO:0000313" key="3">
    <source>
        <dbReference type="EMBL" id="TVY55909.1"/>
    </source>
</evidence>
<dbReference type="InterPro" id="IPR036397">
    <property type="entry name" value="RNaseH_sf"/>
</dbReference>
<dbReference type="EMBL" id="QGMG01000200">
    <property type="protein sequence ID" value="TVY55909.1"/>
    <property type="molecule type" value="Genomic_DNA"/>
</dbReference>
<dbReference type="InterPro" id="IPR014811">
    <property type="entry name" value="ArgoL1"/>
</dbReference>
<dbReference type="PANTHER" id="PTHR22891">
    <property type="entry name" value="EUKARYOTIC TRANSLATION INITIATION FACTOR 2C"/>
    <property type="match status" value="1"/>
</dbReference>
<dbReference type="Gene3D" id="3.40.50.2300">
    <property type="match status" value="1"/>
</dbReference>
<dbReference type="SUPFAM" id="SSF53098">
    <property type="entry name" value="Ribonuclease H-like"/>
    <property type="match status" value="1"/>
</dbReference>
<sequence length="1147" mass="128250">MATPEIFCTKCRTTNNHDTASTKCKSPWPFYEDQWCDRCSESTHETAKCKKKLEPKEPICKTCGHEGAHRTNICGLKLNTAYDNAERNERLRQWTKSRYLAQIELDNNAAAPNNRASASGTSDNQSISKRAEKRAAAANTSILPNRSAPGASFAGPSRSAGSTSIPGNADKPDKLTITQVLGYEKPTLTPEKQVKEDWAKDNLALAKFSTSSKKEKNASQIQANFFPIKFNKLPTGQDLDVRKYRIELGPIKNNENITSREKATPDETPPSRETKRVLIEQLLHTHHRPSAEIWTSDYLSHIVSVGNLYNDFTSTDIGAAYSVPHSRTGRPGDGDQIVWTMLVYEGQLNKAGLEKYVDPSDDREPNYYPEEDLRILNLISWKNINVREPKWRGGLVGNTFFPETQVKGSSLELPYSLTPAAGAKQLKDWKSDPEKFIQANAQKPKVYLVKTGFFTSVRPGNGSVLLNVNASTSVFYPEITLQDWMRRRCPGKGAFPRHVLKELLTLKVTFEGDNKTHRAGKKRGIVGFSDKNVSETVFDLHGQQTKVLKHMQNTYKLKFDKDAACVNLGSRADPRWYPADKLHIVEWQHVRRQLDDAYKPLMLGIATRTPEKNKALIKQNALQHIGLTGEASFWKLFGLEVAKDFVALDNRCLKPVDLIFGNGRLGGKTRESGNATWNMFDVVKPRGSGFYTIGNNGNPTLHMIIVSPRDGKKDKEWLKTNFAEGLFLGVLKNYGFSFKDTLVETVPGSTVRAKLGASLNAAHTALGLPNFVLVQLPWADRVDSPSKNRIYSHIKWWGDCDRGVATVCVTPEKLGKAAGPDLKLMGNLCLKINFKTGGTNHLVNGLSIMSDTMVLGADVTHPAGDVDDTCPSMAGIVATYNDHHAHYLASARLQPNRTEFIANLNDMVFERLLKYQSKQKKLPKHLLFYRDGVSESQYGMVRKEELPQIEGACRRVLAMPGGNKLTMPLITLVVVGKRHHARFYPKVEPEDKNKNLPSGTVVDKALVAPKQFNFYLQSHDSPLGTARSAHYVVIENQSNYKAEQLQHVTNELCFMGSRATHGLSVCVPARYADILCDRLREYMKPVLDNDGVVDSPPTDVDNYKQRAVQVLAKDSRVWGEGRKSRTVSGEGRKNPWHPNLDEVMFYL</sequence>
<dbReference type="PROSITE" id="PS50822">
    <property type="entry name" value="PIWI"/>
    <property type="match status" value="1"/>
</dbReference>
<feature type="compositionally biased region" description="Low complexity" evidence="1">
    <location>
        <begin position="110"/>
        <end position="119"/>
    </location>
</feature>
<dbReference type="Pfam" id="PF08699">
    <property type="entry name" value="ArgoL1"/>
    <property type="match status" value="1"/>
</dbReference>
<gene>
    <name evidence="3" type="primary">AGO7</name>
    <name evidence="3" type="ORF">LCER1_G002163</name>
</gene>
<dbReference type="InterPro" id="IPR003165">
    <property type="entry name" value="Piwi"/>
</dbReference>
<proteinExistence type="predicted"/>
<dbReference type="GO" id="GO:0003676">
    <property type="term" value="F:nucleic acid binding"/>
    <property type="evidence" value="ECO:0007669"/>
    <property type="project" value="InterPro"/>
</dbReference>
<dbReference type="InterPro" id="IPR036085">
    <property type="entry name" value="PAZ_dom_sf"/>
</dbReference>
<dbReference type="Pfam" id="PF02171">
    <property type="entry name" value="Piwi"/>
    <property type="match status" value="1"/>
</dbReference>
<protein>
    <submittedName>
        <fullName evidence="3">Protein argonaute 7</fullName>
    </submittedName>
</protein>
<organism evidence="3 4">
    <name type="scientific">Lachnellula cervina</name>
    <dbReference type="NCBI Taxonomy" id="1316786"/>
    <lineage>
        <taxon>Eukaryota</taxon>
        <taxon>Fungi</taxon>
        <taxon>Dikarya</taxon>
        <taxon>Ascomycota</taxon>
        <taxon>Pezizomycotina</taxon>
        <taxon>Leotiomycetes</taxon>
        <taxon>Helotiales</taxon>
        <taxon>Lachnaceae</taxon>
        <taxon>Lachnellula</taxon>
    </lineage>
</organism>
<dbReference type="InterPro" id="IPR012337">
    <property type="entry name" value="RNaseH-like_sf"/>
</dbReference>
<reference evidence="3 4" key="1">
    <citation type="submission" date="2018-05" db="EMBL/GenBank/DDBJ databases">
        <title>Whole genome sequencing for identification of molecular markers to develop diagnostic detection tools for the regulated plant pathogen Lachnellula willkommii.</title>
        <authorList>
            <person name="Giroux E."/>
            <person name="Bilodeau G."/>
        </authorList>
    </citation>
    <scope>NUCLEOTIDE SEQUENCE [LARGE SCALE GENOMIC DNA]</scope>
    <source>
        <strain evidence="3 4">CBS 625.97</strain>
    </source>
</reference>
<keyword evidence="4" id="KW-1185">Reference proteome</keyword>